<keyword evidence="1" id="KW-0812">Transmembrane</keyword>
<dbReference type="Proteomes" id="UP001501495">
    <property type="component" value="Unassembled WGS sequence"/>
</dbReference>
<dbReference type="InterPro" id="IPR011659">
    <property type="entry name" value="WD40"/>
</dbReference>
<evidence type="ECO:0000313" key="3">
    <source>
        <dbReference type="Proteomes" id="UP001501495"/>
    </source>
</evidence>
<dbReference type="Gene3D" id="2.120.10.30">
    <property type="entry name" value="TolB, C-terminal domain"/>
    <property type="match status" value="1"/>
</dbReference>
<dbReference type="EMBL" id="BAAAZH010000020">
    <property type="protein sequence ID" value="GAA4122116.1"/>
    <property type="molecule type" value="Genomic_DNA"/>
</dbReference>
<proteinExistence type="predicted"/>
<sequence length="450" mass="47112">MTPQSLRDALHHTATPPLPVADDLWARGRRRRRRDRVATAVIVAAVLATIGSLLLDIGGLPRSEVATTDGRPALPRLMAMPSNEDAVPKAPSLAVGPQAAVMTVDPAIDESTVRLVGLDAATGAYRSLPLPHLGTAATAGTGFHGNRPFALSPDGRRLAYPWATGVGYALPPTRTAIGVVDLVTGRVERLPLRDAGLPILLDSLSWSPNGRRLVWFGQRASGGSFADRLTIGTIVPGAPGSARTLALRLGSVQASIADDGTVAIASYARPTGLRTVTPDDAVTVLSRRSTISPYSTCVTDDAVRVDGRRGMRDTGAVRQFVGGDERPVALGDALVGRTWEVLGCRDDGSAVALVGPRDDEPGDGYRLGLITISDGVADVGSASSAVRLSDGLTSGRLSVATDLVGAPTADRPLPPWAQDAPWWRTGRAWAIALLGGIGVIALLPRRRRIR</sequence>
<comment type="caution">
    <text evidence="2">The sequence shown here is derived from an EMBL/GenBank/DDBJ whole genome shotgun (WGS) entry which is preliminary data.</text>
</comment>
<dbReference type="SUPFAM" id="SSF69304">
    <property type="entry name" value="Tricorn protease N-terminal domain"/>
    <property type="match status" value="1"/>
</dbReference>
<keyword evidence="1" id="KW-1133">Transmembrane helix</keyword>
<organism evidence="2 3">
    <name type="scientific">Nocardioides fonticola</name>
    <dbReference type="NCBI Taxonomy" id="450363"/>
    <lineage>
        <taxon>Bacteria</taxon>
        <taxon>Bacillati</taxon>
        <taxon>Actinomycetota</taxon>
        <taxon>Actinomycetes</taxon>
        <taxon>Propionibacteriales</taxon>
        <taxon>Nocardioidaceae</taxon>
        <taxon>Nocardioides</taxon>
    </lineage>
</organism>
<dbReference type="InterPro" id="IPR011042">
    <property type="entry name" value="6-blade_b-propeller_TolB-like"/>
</dbReference>
<evidence type="ECO:0000256" key="1">
    <source>
        <dbReference type="SAM" id="Phobius"/>
    </source>
</evidence>
<dbReference type="Pfam" id="PF07676">
    <property type="entry name" value="PD40"/>
    <property type="match status" value="1"/>
</dbReference>
<evidence type="ECO:0008006" key="4">
    <source>
        <dbReference type="Google" id="ProtNLM"/>
    </source>
</evidence>
<protein>
    <recommendedName>
        <fullName evidence="4">WD40 repeat domain-containing protein</fullName>
    </recommendedName>
</protein>
<evidence type="ECO:0000313" key="2">
    <source>
        <dbReference type="EMBL" id="GAA4122116.1"/>
    </source>
</evidence>
<keyword evidence="3" id="KW-1185">Reference proteome</keyword>
<gene>
    <name evidence="2" type="ORF">GCM10022215_27670</name>
</gene>
<name>A0ABP7XMD3_9ACTN</name>
<keyword evidence="1" id="KW-0472">Membrane</keyword>
<feature type="transmembrane region" description="Helical" evidence="1">
    <location>
        <begin position="428"/>
        <end position="444"/>
    </location>
</feature>
<reference evidence="3" key="1">
    <citation type="journal article" date="2019" name="Int. J. Syst. Evol. Microbiol.">
        <title>The Global Catalogue of Microorganisms (GCM) 10K type strain sequencing project: providing services to taxonomists for standard genome sequencing and annotation.</title>
        <authorList>
            <consortium name="The Broad Institute Genomics Platform"/>
            <consortium name="The Broad Institute Genome Sequencing Center for Infectious Disease"/>
            <person name="Wu L."/>
            <person name="Ma J."/>
        </authorList>
    </citation>
    <scope>NUCLEOTIDE SEQUENCE [LARGE SCALE GENOMIC DNA]</scope>
    <source>
        <strain evidence="3">JCM 16703</strain>
    </source>
</reference>
<accession>A0ABP7XMD3</accession>
<dbReference type="RefSeq" id="WP_344734035.1">
    <property type="nucleotide sequence ID" value="NZ_BAAAZH010000020.1"/>
</dbReference>
<feature type="transmembrane region" description="Helical" evidence="1">
    <location>
        <begin position="37"/>
        <end position="55"/>
    </location>
</feature>